<evidence type="ECO:0000256" key="1">
    <source>
        <dbReference type="ARBA" id="ARBA00005290"/>
    </source>
</evidence>
<comment type="similarity">
    <text evidence="1 9">Belongs to the GPN-loop GTPase family.</text>
</comment>
<reference evidence="12" key="1">
    <citation type="submission" date="2016-11" db="UniProtKB">
        <authorList>
            <consortium name="WormBaseParasite"/>
        </authorList>
    </citation>
    <scope>IDENTIFICATION</scope>
</reference>
<evidence type="ECO:0000256" key="2">
    <source>
        <dbReference type="ARBA" id="ARBA00022490"/>
    </source>
</evidence>
<evidence type="ECO:0000313" key="11">
    <source>
        <dbReference type="Proteomes" id="UP000095281"/>
    </source>
</evidence>
<accession>A0A1I8AZY7</accession>
<evidence type="ECO:0000256" key="6">
    <source>
        <dbReference type="ARBA" id="ARBA00023134"/>
    </source>
</evidence>
<dbReference type="GO" id="GO:0005634">
    <property type="term" value="C:nucleus"/>
    <property type="evidence" value="ECO:0007669"/>
    <property type="project" value="UniProtKB-SubCell"/>
</dbReference>
<dbReference type="AlphaFoldDB" id="A0A1I8AZY7"/>
<dbReference type="GO" id="GO:0005737">
    <property type="term" value="C:cytoplasm"/>
    <property type="evidence" value="ECO:0007669"/>
    <property type="project" value="UniProtKB-SubCell"/>
</dbReference>
<name>A0A1I8AZY7_MELHA</name>
<comment type="subcellular location">
    <subcellularLocation>
        <location evidence="9">Cytoplasm</location>
    </subcellularLocation>
    <subcellularLocation>
        <location evidence="9">Nucleus</location>
    </subcellularLocation>
</comment>
<keyword evidence="5" id="KW-0175">Coiled coil</keyword>
<evidence type="ECO:0000313" key="12">
    <source>
        <dbReference type="WBParaSite" id="MhA1_Contig116.frz3.fgene2"/>
    </source>
</evidence>
<dbReference type="SUPFAM" id="SSF52540">
    <property type="entry name" value="P-loop containing nucleoside triphosphate hydrolases"/>
    <property type="match status" value="1"/>
</dbReference>
<dbReference type="Proteomes" id="UP000095281">
    <property type="component" value="Unplaced"/>
</dbReference>
<keyword evidence="7" id="KW-0539">Nucleus</keyword>
<dbReference type="CDD" id="cd17870">
    <property type="entry name" value="GPN1"/>
    <property type="match status" value="1"/>
</dbReference>
<keyword evidence="11" id="KW-1185">Reference proteome</keyword>
<evidence type="ECO:0000256" key="5">
    <source>
        <dbReference type="ARBA" id="ARBA00023054"/>
    </source>
</evidence>
<dbReference type="PANTHER" id="PTHR21231:SF8">
    <property type="entry name" value="GPN-LOOP GTPASE 1"/>
    <property type="match status" value="1"/>
</dbReference>
<feature type="region of interest" description="Disordered" evidence="10">
    <location>
        <begin position="299"/>
        <end position="320"/>
    </location>
</feature>
<dbReference type="Pfam" id="PF03029">
    <property type="entry name" value="ATP_bind_1"/>
    <property type="match status" value="1"/>
</dbReference>
<dbReference type="Gene3D" id="3.40.50.300">
    <property type="entry name" value="P-loop containing nucleotide triphosphate hydrolases"/>
    <property type="match status" value="1"/>
</dbReference>
<dbReference type="PANTHER" id="PTHR21231">
    <property type="entry name" value="XPA-BINDING PROTEIN 1-RELATED"/>
    <property type="match status" value="1"/>
</dbReference>
<dbReference type="GO" id="GO:0003924">
    <property type="term" value="F:GTPase activity"/>
    <property type="evidence" value="ECO:0007669"/>
    <property type="project" value="InterPro"/>
</dbReference>
<keyword evidence="6 9" id="KW-0342">GTP-binding</keyword>
<dbReference type="InterPro" id="IPR004130">
    <property type="entry name" value="Gpn"/>
</dbReference>
<organism evidence="11 12">
    <name type="scientific">Meloidogyne hapla</name>
    <name type="common">Root-knot nematode worm</name>
    <dbReference type="NCBI Taxonomy" id="6305"/>
    <lineage>
        <taxon>Eukaryota</taxon>
        <taxon>Metazoa</taxon>
        <taxon>Ecdysozoa</taxon>
        <taxon>Nematoda</taxon>
        <taxon>Chromadorea</taxon>
        <taxon>Rhabditida</taxon>
        <taxon>Tylenchina</taxon>
        <taxon>Tylenchomorpha</taxon>
        <taxon>Tylenchoidea</taxon>
        <taxon>Meloidogynidae</taxon>
        <taxon>Meloidogyninae</taxon>
        <taxon>Meloidogyne</taxon>
    </lineage>
</organism>
<keyword evidence="4 9" id="KW-0378">Hydrolase</keyword>
<dbReference type="EC" id="3.6.5.-" evidence="9"/>
<evidence type="ECO:0000256" key="10">
    <source>
        <dbReference type="SAM" id="MobiDB-lite"/>
    </source>
</evidence>
<dbReference type="GO" id="GO:0005525">
    <property type="term" value="F:GTP binding"/>
    <property type="evidence" value="ECO:0007669"/>
    <property type="project" value="UniProtKB-KW"/>
</dbReference>
<proteinExistence type="inferred from homology"/>
<comment type="subunit">
    <text evidence="9">Binds to RNA polymerase II.</text>
</comment>
<evidence type="ECO:0000256" key="9">
    <source>
        <dbReference type="RuleBase" id="RU365059"/>
    </source>
</evidence>
<evidence type="ECO:0000256" key="3">
    <source>
        <dbReference type="ARBA" id="ARBA00022741"/>
    </source>
</evidence>
<sequence length="320" mass="35774">MVKDTESQPASSSTDKQLPPCLVVLGMAGSGKTTFVQRLASHLHSKRTFPYLINLDPAAGTVPFPANIDIRDTVDYKGVMKEYGLGPNGAILTCLNLLCTKFDQILSLLENRSSSIPSIILDTPGQIEVFTWSVSGSIITGSLADKYPTIIAYVVDSARSTNPRTFMSNMLYACSILYRTKLPFFLVLNKSDVVDPKFAVEWMGDFEKFQESLDDSESCYANDLTRSLSLVLDSFYQNLNWVAVSSQTGDGFDKVLEIIEKCKKEFNTEYKPIFEKLAKDKAEMEAKFTAERLADLQIGETNGHCKEEDKKDEEEKEKEK</sequence>
<dbReference type="WBParaSite" id="MhA1_Contig116.frz3.fgene2">
    <property type="protein sequence ID" value="MhA1_Contig116.frz3.fgene2"/>
    <property type="gene ID" value="MhA1_Contig116.frz3.fgene2"/>
</dbReference>
<keyword evidence="3 9" id="KW-0547">Nucleotide-binding</keyword>
<feature type="compositionally biased region" description="Acidic residues" evidence="10">
    <location>
        <begin position="310"/>
        <end position="320"/>
    </location>
</feature>
<evidence type="ECO:0000256" key="7">
    <source>
        <dbReference type="ARBA" id="ARBA00023242"/>
    </source>
</evidence>
<evidence type="ECO:0000256" key="8">
    <source>
        <dbReference type="ARBA" id="ARBA00055682"/>
    </source>
</evidence>
<dbReference type="InterPro" id="IPR027417">
    <property type="entry name" value="P-loop_NTPase"/>
</dbReference>
<dbReference type="InterPro" id="IPR030230">
    <property type="entry name" value="Gpn1/Npa3/XAB1"/>
</dbReference>
<protein>
    <recommendedName>
        <fullName evidence="9">GPN-loop GTPase</fullName>
        <ecNumber evidence="9">3.6.5.-</ecNumber>
    </recommendedName>
</protein>
<dbReference type="OMA" id="MIIVFNK"/>
<evidence type="ECO:0000256" key="4">
    <source>
        <dbReference type="ARBA" id="ARBA00022801"/>
    </source>
</evidence>
<keyword evidence="2 9" id="KW-0963">Cytoplasm</keyword>
<dbReference type="FunFam" id="3.40.50.300:FF:000888">
    <property type="entry name" value="GPN-loop GTPase 1"/>
    <property type="match status" value="1"/>
</dbReference>
<comment type="function">
    <text evidence="8 9">Small GTPase required for proper nuclear import of RNA polymerase II (RNAPII). May act at an RNAP assembly step prior to nuclear import.</text>
</comment>